<dbReference type="InterPro" id="IPR008978">
    <property type="entry name" value="HSP20-like_chaperone"/>
</dbReference>
<protein>
    <submittedName>
        <fullName evidence="8">Protein lethal(2)essential for life-like</fullName>
    </submittedName>
</protein>
<dbReference type="CDD" id="cd06526">
    <property type="entry name" value="metazoan_ACD"/>
    <property type="match status" value="1"/>
</dbReference>
<keyword evidence="1" id="KW-0346">Stress response</keyword>
<feature type="binding site" evidence="3">
    <location>
        <position position="110"/>
    </location>
    <ligand>
        <name>Zn(2+)</name>
        <dbReference type="ChEBI" id="CHEBI:29105"/>
        <label>1</label>
    </ligand>
</feature>
<dbReference type="InterPro" id="IPR002068">
    <property type="entry name" value="A-crystallin/Hsp20_dom"/>
</dbReference>
<dbReference type="AlphaFoldDB" id="A0A6J3LCY1"/>
<feature type="domain" description="SHSP" evidence="6">
    <location>
        <begin position="62"/>
        <end position="171"/>
    </location>
</feature>
<dbReference type="GO" id="GO:0042026">
    <property type="term" value="P:protein refolding"/>
    <property type="evidence" value="ECO:0007669"/>
    <property type="project" value="TreeGrafter"/>
</dbReference>
<dbReference type="RefSeq" id="XP_033361789.1">
    <property type="nucleotide sequence ID" value="XM_033505898.1"/>
</dbReference>
<name>A0A6J3LCY1_9HYME</name>
<dbReference type="GO" id="GO:0009408">
    <property type="term" value="P:response to heat"/>
    <property type="evidence" value="ECO:0007669"/>
    <property type="project" value="UniProtKB-ARBA"/>
</dbReference>
<dbReference type="PRINTS" id="PR00299">
    <property type="entry name" value="ACRYSTALLIN"/>
</dbReference>
<dbReference type="SUPFAM" id="SSF49764">
    <property type="entry name" value="HSP20-like chaperones"/>
    <property type="match status" value="1"/>
</dbReference>
<feature type="binding site" evidence="3">
    <location>
        <position position="117"/>
    </location>
    <ligand>
        <name>Zn(2+)</name>
        <dbReference type="ChEBI" id="CHEBI:29105"/>
        <label>1</label>
    </ligand>
</feature>
<evidence type="ECO:0000256" key="5">
    <source>
        <dbReference type="RuleBase" id="RU003616"/>
    </source>
</evidence>
<organism evidence="7 8">
    <name type="scientific">Bombus vosnesenskii</name>
    <dbReference type="NCBI Taxonomy" id="207650"/>
    <lineage>
        <taxon>Eukaryota</taxon>
        <taxon>Metazoa</taxon>
        <taxon>Ecdysozoa</taxon>
        <taxon>Arthropoda</taxon>
        <taxon>Hexapoda</taxon>
        <taxon>Insecta</taxon>
        <taxon>Pterygota</taxon>
        <taxon>Neoptera</taxon>
        <taxon>Endopterygota</taxon>
        <taxon>Hymenoptera</taxon>
        <taxon>Apocrita</taxon>
        <taxon>Aculeata</taxon>
        <taxon>Apoidea</taxon>
        <taxon>Anthophila</taxon>
        <taxon>Apidae</taxon>
        <taxon>Bombus</taxon>
        <taxon>Pyrobombus</taxon>
    </lineage>
</organism>
<evidence type="ECO:0000256" key="2">
    <source>
        <dbReference type="PIRNR" id="PIRNR036514"/>
    </source>
</evidence>
<dbReference type="GO" id="GO:0005737">
    <property type="term" value="C:cytoplasm"/>
    <property type="evidence" value="ECO:0007669"/>
    <property type="project" value="TreeGrafter"/>
</dbReference>
<accession>A0A6J3LCY1</accession>
<gene>
    <name evidence="8" type="primary">LOC117240043</name>
</gene>
<dbReference type="PANTHER" id="PTHR45640:SF13">
    <property type="entry name" value="HEAT SHOCK PROTEIN 22-RELATED"/>
    <property type="match status" value="1"/>
</dbReference>
<dbReference type="GeneID" id="117240043"/>
<evidence type="ECO:0000256" key="4">
    <source>
        <dbReference type="PROSITE-ProRule" id="PRU00285"/>
    </source>
</evidence>
<dbReference type="InterPro" id="IPR055269">
    <property type="entry name" value="Alpha-crystallin/HSP_16"/>
</dbReference>
<dbReference type="PIRSF" id="PIRSF036514">
    <property type="entry name" value="Sm_HSP_B1"/>
    <property type="match status" value="1"/>
</dbReference>
<dbReference type="PROSITE" id="PS01031">
    <property type="entry name" value="SHSP"/>
    <property type="match status" value="1"/>
</dbReference>
<sequence>MRRGIILIPRLFSHWWEVLERPHQLFDQHFGRGLRPDQLFSSVFERPSFKSFPYSYYRSLINWERDEECGWSIMKNDKDRFQVILDVRQFEPKEVGVKVVDNFIIVEGKHEDREDDHGLISRHFVKKYLVPDQCDPERATSTLSTDGILTITAPLRPEAIESKREKTIKIEQTGKAMEDDELLKIKQKQ</sequence>
<reference evidence="8" key="1">
    <citation type="submission" date="2025-08" db="UniProtKB">
        <authorList>
            <consortium name="RefSeq"/>
        </authorList>
    </citation>
    <scope>IDENTIFICATION</scope>
    <source>
        <tissue evidence="8">Muscle</tissue>
    </source>
</reference>
<evidence type="ECO:0000313" key="7">
    <source>
        <dbReference type="Proteomes" id="UP000504631"/>
    </source>
</evidence>
<keyword evidence="3" id="KW-0862">Zinc</keyword>
<dbReference type="GO" id="GO:0051082">
    <property type="term" value="F:unfolded protein binding"/>
    <property type="evidence" value="ECO:0007669"/>
    <property type="project" value="TreeGrafter"/>
</dbReference>
<evidence type="ECO:0000259" key="6">
    <source>
        <dbReference type="PROSITE" id="PS01031"/>
    </source>
</evidence>
<dbReference type="GO" id="GO:0046872">
    <property type="term" value="F:metal ion binding"/>
    <property type="evidence" value="ECO:0007669"/>
    <property type="project" value="UniProtKB-KW"/>
</dbReference>
<dbReference type="PANTHER" id="PTHR45640">
    <property type="entry name" value="HEAT SHOCK PROTEIN HSP-12.2-RELATED"/>
    <property type="match status" value="1"/>
</dbReference>
<proteinExistence type="inferred from homology"/>
<dbReference type="Proteomes" id="UP000504631">
    <property type="component" value="Unplaced"/>
</dbReference>
<evidence type="ECO:0000256" key="1">
    <source>
        <dbReference type="ARBA" id="ARBA00023016"/>
    </source>
</evidence>
<dbReference type="InterPro" id="IPR001436">
    <property type="entry name" value="Alpha-crystallin/sHSP_animal"/>
</dbReference>
<keyword evidence="3" id="KW-0479">Metal-binding</keyword>
<comment type="similarity">
    <text evidence="2 4 5">Belongs to the small heat shock protein (HSP20) family.</text>
</comment>
<dbReference type="Pfam" id="PF00011">
    <property type="entry name" value="HSP20"/>
    <property type="match status" value="1"/>
</dbReference>
<keyword evidence="7" id="KW-1185">Reference proteome</keyword>
<evidence type="ECO:0000256" key="3">
    <source>
        <dbReference type="PIRSR" id="PIRSR036514-1"/>
    </source>
</evidence>
<dbReference type="GO" id="GO:0005634">
    <property type="term" value="C:nucleus"/>
    <property type="evidence" value="ECO:0007669"/>
    <property type="project" value="TreeGrafter"/>
</dbReference>
<evidence type="ECO:0000313" key="8">
    <source>
        <dbReference type="RefSeq" id="XP_033361789.1"/>
    </source>
</evidence>
<dbReference type="Gene3D" id="2.60.40.790">
    <property type="match status" value="1"/>
</dbReference>
<dbReference type="KEGG" id="bvk:117240043"/>